<dbReference type="Proteomes" id="UP000028582">
    <property type="component" value="Unassembled WGS sequence"/>
</dbReference>
<accession>A0A080Z0Z2</accession>
<comment type="caution">
    <text evidence="1">The sequence shown here is derived from an EMBL/GenBank/DDBJ whole genome shotgun (WGS) entry which is preliminary data.</text>
</comment>
<organism evidence="1 2">
    <name type="scientific">Phytophthora nicotianae P1976</name>
    <dbReference type="NCBI Taxonomy" id="1317066"/>
    <lineage>
        <taxon>Eukaryota</taxon>
        <taxon>Sar</taxon>
        <taxon>Stramenopiles</taxon>
        <taxon>Oomycota</taxon>
        <taxon>Peronosporomycetes</taxon>
        <taxon>Peronosporales</taxon>
        <taxon>Peronosporaceae</taxon>
        <taxon>Phytophthora</taxon>
    </lineage>
</organism>
<dbReference type="EMBL" id="ANJA01003957">
    <property type="protein sequence ID" value="ETO60303.1"/>
    <property type="molecule type" value="Genomic_DNA"/>
</dbReference>
<name>A0A080Z0Z2_PHYNI</name>
<evidence type="ECO:0000313" key="1">
    <source>
        <dbReference type="EMBL" id="ETO60303.1"/>
    </source>
</evidence>
<gene>
    <name evidence="1" type="ORF">F444_21483</name>
</gene>
<evidence type="ECO:0000313" key="2">
    <source>
        <dbReference type="Proteomes" id="UP000028582"/>
    </source>
</evidence>
<sequence length="47" mass="5371">MPPIPLPHLIVEVTEKEWEMFIDAKAAVLPCIPFVELPSDLRDSARR</sequence>
<proteinExistence type="predicted"/>
<reference evidence="1 2" key="1">
    <citation type="submission" date="2013-11" db="EMBL/GenBank/DDBJ databases">
        <title>The Genome Sequence of Phytophthora parasitica P1976.</title>
        <authorList>
            <consortium name="The Broad Institute Genomics Platform"/>
            <person name="Russ C."/>
            <person name="Tyler B."/>
            <person name="Panabieres F."/>
            <person name="Shan W."/>
            <person name="Tripathy S."/>
            <person name="Grunwald N."/>
            <person name="Machado M."/>
            <person name="Johnson C.S."/>
            <person name="Walker B."/>
            <person name="Young S."/>
            <person name="Zeng Q."/>
            <person name="Gargeya S."/>
            <person name="Fitzgerald M."/>
            <person name="Haas B."/>
            <person name="Abouelleil A."/>
            <person name="Allen A.W."/>
            <person name="Alvarado L."/>
            <person name="Arachchi H.M."/>
            <person name="Berlin A.M."/>
            <person name="Chapman S.B."/>
            <person name="Gainer-Dewar J."/>
            <person name="Goldberg J."/>
            <person name="Griggs A."/>
            <person name="Gujja S."/>
            <person name="Hansen M."/>
            <person name="Howarth C."/>
            <person name="Imamovic A."/>
            <person name="Ireland A."/>
            <person name="Larimer J."/>
            <person name="McCowan C."/>
            <person name="Murphy C."/>
            <person name="Pearson M."/>
            <person name="Poon T.W."/>
            <person name="Priest M."/>
            <person name="Roberts A."/>
            <person name="Saif S."/>
            <person name="Shea T."/>
            <person name="Sisk P."/>
            <person name="Sykes S."/>
            <person name="Wortman J."/>
            <person name="Nusbaum C."/>
            <person name="Birren B."/>
        </authorList>
    </citation>
    <scope>NUCLEOTIDE SEQUENCE [LARGE SCALE GENOMIC DNA]</scope>
    <source>
        <strain evidence="1 2">P1976</strain>
    </source>
</reference>
<protein>
    <submittedName>
        <fullName evidence="1">Uncharacterized protein</fullName>
    </submittedName>
</protein>
<dbReference type="AlphaFoldDB" id="A0A080Z0Z2"/>